<evidence type="ECO:0000313" key="1">
    <source>
        <dbReference type="EMBL" id="QYW02013.1"/>
    </source>
</evidence>
<evidence type="ECO:0000313" key="2">
    <source>
        <dbReference type="Proteomes" id="UP000827319"/>
    </source>
</evidence>
<proteinExistence type="predicted"/>
<keyword evidence="2" id="KW-1185">Reference proteome</keyword>
<dbReference type="Proteomes" id="UP000827319">
    <property type="component" value="Segment"/>
</dbReference>
<accession>A0AAE7WM58</accession>
<organism evidence="1 2">
    <name type="scientific">Stenotrophomonas phage Siara</name>
    <dbReference type="NCBI Taxonomy" id="2859658"/>
    <lineage>
        <taxon>Viruses</taxon>
        <taxon>Duplodnaviria</taxon>
        <taxon>Heunggongvirae</taxon>
        <taxon>Uroviricota</taxon>
        <taxon>Caudoviricetes</taxon>
        <taxon>Beaumontvirinae</taxon>
        <taxon>Siaravirus</taxon>
        <taxon>Siaravirus siara</taxon>
    </lineage>
</organism>
<gene>
    <name evidence="1" type="ORF">CPT_Siara_010</name>
</gene>
<name>A0AAE7WM58_9CAUD</name>
<protein>
    <submittedName>
        <fullName evidence="1">Uncharacterized protein</fullName>
    </submittedName>
</protein>
<reference evidence="1" key="1">
    <citation type="submission" date="2021-06" db="EMBL/GenBank/DDBJ databases">
        <title>Complete genome sequence of Stenotrophomonas maltophilia phage Siara.</title>
        <authorList>
            <person name="Marmion J."/>
            <person name="Tate N."/>
            <person name="Clark J."/>
            <person name="Le T."/>
            <person name="Liu M."/>
            <person name="Burrowes B."/>
            <person name="Gill J."/>
        </authorList>
    </citation>
    <scope>NUCLEOTIDE SEQUENCE</scope>
</reference>
<dbReference type="EMBL" id="MZ326859">
    <property type="protein sequence ID" value="QYW02013.1"/>
    <property type="molecule type" value="Genomic_DNA"/>
</dbReference>
<sequence>MSKCLMLEIPGNTHECSELYNCCDCGDNGCGCGYCFSCNACGACLDESEE</sequence>